<organism evidence="2 3">
    <name type="scientific">Ajellomyces capsulatus</name>
    <name type="common">Darling's disease fungus</name>
    <name type="synonym">Histoplasma capsulatum</name>
    <dbReference type="NCBI Taxonomy" id="5037"/>
    <lineage>
        <taxon>Eukaryota</taxon>
        <taxon>Fungi</taxon>
        <taxon>Dikarya</taxon>
        <taxon>Ascomycota</taxon>
        <taxon>Pezizomycotina</taxon>
        <taxon>Eurotiomycetes</taxon>
        <taxon>Eurotiomycetidae</taxon>
        <taxon>Onygenales</taxon>
        <taxon>Ajellomycetaceae</taxon>
        <taxon>Histoplasma</taxon>
    </lineage>
</organism>
<sequence>MTTHSAHGRSRGGMTHSTAGIHDTSAASSALSNPFLLMVELHVMRCFMWVKCAASSFLRTIPQPKQRAKSAPRANPSLRGAKVKRMPQIGDFGALSDGLDKLGDLNQNSLLPRERPCIEPITIKGLSIFESKAGL</sequence>
<feature type="compositionally biased region" description="Basic residues" evidence="1">
    <location>
        <begin position="1"/>
        <end position="10"/>
    </location>
</feature>
<dbReference type="EMBL" id="CP069112">
    <property type="protein sequence ID" value="QSS62513.1"/>
    <property type="molecule type" value="Genomic_DNA"/>
</dbReference>
<protein>
    <submittedName>
        <fullName evidence="2">Uncharacterized protein</fullName>
    </submittedName>
</protein>
<evidence type="ECO:0000313" key="2">
    <source>
        <dbReference type="EMBL" id="QSS62513.1"/>
    </source>
</evidence>
<feature type="region of interest" description="Disordered" evidence="1">
    <location>
        <begin position="63"/>
        <end position="83"/>
    </location>
</feature>
<name>A0A8A1MCR8_AJECA</name>
<evidence type="ECO:0000313" key="3">
    <source>
        <dbReference type="Proteomes" id="UP000663671"/>
    </source>
</evidence>
<gene>
    <name evidence="2" type="ORF">I7I51_02250</name>
</gene>
<reference evidence="2" key="1">
    <citation type="submission" date="2021-01" db="EMBL/GenBank/DDBJ databases">
        <title>Chromosome-level genome assembly of a human fungal pathogen reveals clustering of transcriptionally co-regulated genes.</title>
        <authorList>
            <person name="Voorhies M."/>
            <person name="Cohen S."/>
            <person name="Shea T.P."/>
            <person name="Petrus S."/>
            <person name="Munoz J.F."/>
            <person name="Poplawski S."/>
            <person name="Goldman W.E."/>
            <person name="Michael T."/>
            <person name="Cuomo C.A."/>
            <person name="Sil A."/>
            <person name="Beyhan S."/>
        </authorList>
    </citation>
    <scope>NUCLEOTIDE SEQUENCE</scope>
    <source>
        <strain evidence="2">WU24</strain>
    </source>
</reference>
<feature type="region of interest" description="Disordered" evidence="1">
    <location>
        <begin position="1"/>
        <end position="20"/>
    </location>
</feature>
<dbReference type="Proteomes" id="UP000663671">
    <property type="component" value="Chromosome 7"/>
</dbReference>
<accession>A0A8A1MCR8</accession>
<proteinExistence type="predicted"/>
<dbReference type="VEuPathDB" id="FungiDB:I7I51_02250"/>
<evidence type="ECO:0000256" key="1">
    <source>
        <dbReference type="SAM" id="MobiDB-lite"/>
    </source>
</evidence>
<dbReference type="AlphaFoldDB" id="A0A8A1MCR8"/>